<proteinExistence type="predicted"/>
<evidence type="ECO:0000313" key="4">
    <source>
        <dbReference type="Proteomes" id="UP000887575"/>
    </source>
</evidence>
<dbReference type="AlphaFoldDB" id="A0AAF3ELN4"/>
<feature type="chain" id="PRO_5041981901" evidence="2">
    <location>
        <begin position="17"/>
        <end position="204"/>
    </location>
</feature>
<dbReference type="Pfam" id="PF02520">
    <property type="entry name" value="ANIS5_cation-bd"/>
    <property type="match status" value="1"/>
</dbReference>
<dbReference type="PANTHER" id="PTHR21593:SF36">
    <property type="entry name" value="DUF148 DOMAIN-CONTAINING PROTEIN-RELATED"/>
    <property type="match status" value="1"/>
</dbReference>
<name>A0AAF3ELN4_9BILA</name>
<evidence type="ECO:0000256" key="2">
    <source>
        <dbReference type="SAM" id="SignalP"/>
    </source>
</evidence>
<dbReference type="InterPro" id="IPR003677">
    <property type="entry name" value="ANIS5_cation-bd"/>
</dbReference>
<feature type="compositionally biased region" description="Basic and acidic residues" evidence="1">
    <location>
        <begin position="193"/>
        <end position="204"/>
    </location>
</feature>
<feature type="region of interest" description="Disordered" evidence="1">
    <location>
        <begin position="184"/>
        <end position="204"/>
    </location>
</feature>
<accession>A0AAF3ELN4</accession>
<dbReference type="WBParaSite" id="MBELARI_LOCUS14963">
    <property type="protein sequence ID" value="MBELARI_LOCUS14963"/>
    <property type="gene ID" value="MBELARI_LOCUS14963"/>
</dbReference>
<keyword evidence="2" id="KW-0732">Signal</keyword>
<reference evidence="5" key="1">
    <citation type="submission" date="2024-02" db="UniProtKB">
        <authorList>
            <consortium name="WormBaseParasite"/>
        </authorList>
    </citation>
    <scope>IDENTIFICATION</scope>
</reference>
<feature type="domain" description="SXP/RAL-2 family protein Ani s 5-like cation-binding" evidence="3">
    <location>
        <begin position="50"/>
        <end position="141"/>
    </location>
</feature>
<dbReference type="InterPro" id="IPR052823">
    <property type="entry name" value="SXP/RAL-2_related"/>
</dbReference>
<dbReference type="PANTHER" id="PTHR21593">
    <property type="entry name" value="PRION-LIKE- Q/N-RICH -DOMAIN-BEARING PROTEIN PROTEIN"/>
    <property type="match status" value="1"/>
</dbReference>
<dbReference type="Proteomes" id="UP000887575">
    <property type="component" value="Unassembled WGS sequence"/>
</dbReference>
<sequence length="204" mass="22850">MNQLVVLSCLIGFVICGPGWNKSGMGGMDGKRGKGHKGMLPFLQNATDQQKNDFMNIVRNQTLTKADIKTQTEQWAANIGGTVQSSFTEFEANMTRWKQESRQNQTNIINQLPAQLQTLQAIQDDMSLTKAQERDQIMQFFGNMTDRNLARAVKFMSMVGMRPMGPRGSPMKGGKGDMKWGMMNKRGPMGMENNDKDESADPEF</sequence>
<feature type="signal peptide" evidence="2">
    <location>
        <begin position="1"/>
        <end position="16"/>
    </location>
</feature>
<evidence type="ECO:0000313" key="5">
    <source>
        <dbReference type="WBParaSite" id="MBELARI_LOCUS14963"/>
    </source>
</evidence>
<evidence type="ECO:0000259" key="3">
    <source>
        <dbReference type="Pfam" id="PF02520"/>
    </source>
</evidence>
<keyword evidence="4" id="KW-1185">Reference proteome</keyword>
<protein>
    <submittedName>
        <fullName evidence="5">SXP/RAL-2 family protein Ani s 5-like cation-binding domain-containing protein</fullName>
    </submittedName>
</protein>
<evidence type="ECO:0000256" key="1">
    <source>
        <dbReference type="SAM" id="MobiDB-lite"/>
    </source>
</evidence>
<organism evidence="4 5">
    <name type="scientific">Mesorhabditis belari</name>
    <dbReference type="NCBI Taxonomy" id="2138241"/>
    <lineage>
        <taxon>Eukaryota</taxon>
        <taxon>Metazoa</taxon>
        <taxon>Ecdysozoa</taxon>
        <taxon>Nematoda</taxon>
        <taxon>Chromadorea</taxon>
        <taxon>Rhabditida</taxon>
        <taxon>Rhabditina</taxon>
        <taxon>Rhabditomorpha</taxon>
        <taxon>Rhabditoidea</taxon>
        <taxon>Rhabditidae</taxon>
        <taxon>Mesorhabditinae</taxon>
        <taxon>Mesorhabditis</taxon>
    </lineage>
</organism>